<dbReference type="AlphaFoldDB" id="A0A9W7KYL6"/>
<accession>A0A9W7KYL6</accession>
<comment type="caution">
    <text evidence="1">The sequence shown here is derived from an EMBL/GenBank/DDBJ whole genome shotgun (WGS) entry which is preliminary data.</text>
</comment>
<organism evidence="1 2">
    <name type="scientific">Triparma verrucosa</name>
    <dbReference type="NCBI Taxonomy" id="1606542"/>
    <lineage>
        <taxon>Eukaryota</taxon>
        <taxon>Sar</taxon>
        <taxon>Stramenopiles</taxon>
        <taxon>Ochrophyta</taxon>
        <taxon>Bolidophyceae</taxon>
        <taxon>Parmales</taxon>
        <taxon>Triparmaceae</taxon>
        <taxon>Triparma</taxon>
    </lineage>
</organism>
<proteinExistence type="predicted"/>
<evidence type="ECO:0000313" key="1">
    <source>
        <dbReference type="EMBL" id="GMI15995.1"/>
    </source>
</evidence>
<dbReference type="EMBL" id="BRXX01000538">
    <property type="protein sequence ID" value="GMI15995.1"/>
    <property type="molecule type" value="Genomic_DNA"/>
</dbReference>
<name>A0A9W7KYL6_9STRA</name>
<keyword evidence="2" id="KW-1185">Reference proteome</keyword>
<protein>
    <submittedName>
        <fullName evidence="1">Uncharacterized protein</fullName>
    </submittedName>
</protein>
<evidence type="ECO:0000313" key="2">
    <source>
        <dbReference type="Proteomes" id="UP001165160"/>
    </source>
</evidence>
<reference evidence="2" key="1">
    <citation type="journal article" date="2023" name="Commun. Biol.">
        <title>Genome analysis of Parmales, the sister group of diatoms, reveals the evolutionary specialization of diatoms from phago-mixotrophs to photoautotrophs.</title>
        <authorList>
            <person name="Ban H."/>
            <person name="Sato S."/>
            <person name="Yoshikawa S."/>
            <person name="Yamada K."/>
            <person name="Nakamura Y."/>
            <person name="Ichinomiya M."/>
            <person name="Sato N."/>
            <person name="Blanc-Mathieu R."/>
            <person name="Endo H."/>
            <person name="Kuwata A."/>
            <person name="Ogata H."/>
        </authorList>
    </citation>
    <scope>NUCLEOTIDE SEQUENCE [LARGE SCALE GENOMIC DNA]</scope>
    <source>
        <strain evidence="2">NIES 3699</strain>
    </source>
</reference>
<gene>
    <name evidence="1" type="ORF">TrVE_jg1397</name>
</gene>
<dbReference type="Proteomes" id="UP001165160">
    <property type="component" value="Unassembled WGS sequence"/>
</dbReference>
<sequence>MSSFTKENVMGVLKAGEAFAGAVVSTANSIPFLGVVVSVIGQVEVIVKNTLLCIKSDELFMTSNDMTSLKLVGDTVIKASTFIYTYFNKHWFPRYTLAQDYKKAL</sequence>